<dbReference type="InterPro" id="IPR005133">
    <property type="entry name" value="PhaG_MnhG_YufB"/>
</dbReference>
<comment type="similarity">
    <text evidence="2">Belongs to the CPA3 antiporters (TC 2.A.63) subunit G family.</text>
</comment>
<feature type="transmembrane region" description="Helical" evidence="4">
    <location>
        <begin position="63"/>
        <end position="86"/>
    </location>
</feature>
<dbReference type="EMBL" id="JABXYR010000002">
    <property type="protein sequence ID" value="NWO23802.1"/>
    <property type="molecule type" value="Genomic_DNA"/>
</dbReference>
<feature type="transmembrane region" description="Helical" evidence="4">
    <location>
        <begin position="6"/>
        <end position="27"/>
    </location>
</feature>
<keyword evidence="4" id="KW-0472">Membrane</keyword>
<proteinExistence type="inferred from homology"/>
<reference evidence="5 6" key="1">
    <citation type="submission" date="2020-06" db="EMBL/GenBank/DDBJ databases">
        <title>Mogibacterium timidum strain W9173 genomic sequence.</title>
        <authorList>
            <person name="Wade W.G."/>
            <person name="Johnston C.D."/>
            <person name="Chen T."/>
            <person name="Dewhirst F.E."/>
        </authorList>
    </citation>
    <scope>NUCLEOTIDE SEQUENCE [LARGE SCALE GENOMIC DNA]</scope>
    <source>
        <strain evidence="5 6">W9173</strain>
    </source>
</reference>
<dbReference type="Pfam" id="PF03334">
    <property type="entry name" value="PhaG_MnhG_YufB"/>
    <property type="match status" value="1"/>
</dbReference>
<dbReference type="NCBIfam" id="TIGR01300">
    <property type="entry name" value="CPA3_mnhG_phaG"/>
    <property type="match status" value="1"/>
</dbReference>
<feature type="compositionally biased region" description="Acidic residues" evidence="3">
    <location>
        <begin position="118"/>
        <end position="143"/>
    </location>
</feature>
<evidence type="ECO:0000313" key="6">
    <source>
        <dbReference type="Proteomes" id="UP000526307"/>
    </source>
</evidence>
<evidence type="ECO:0000256" key="3">
    <source>
        <dbReference type="SAM" id="MobiDB-lite"/>
    </source>
</evidence>
<dbReference type="RefSeq" id="WP_009644706.1">
    <property type="nucleotide sequence ID" value="NZ_CAJPUB010000002.1"/>
</dbReference>
<sequence>MGVHNIIAIALIGLGYLFMAIAAVGVIKFPDFFTRLHASGVGETFGALMMTLGIIAYKEGTLLSLKVFIIFFILLLTNPLGTNLIMLTSIHAKNYQDYNHKRHVGVSEDLDIEARADADDEENATAEGEVADDENDDLEEGGR</sequence>
<evidence type="ECO:0000313" key="5">
    <source>
        <dbReference type="EMBL" id="NWO23802.1"/>
    </source>
</evidence>
<organism evidence="5 6">
    <name type="scientific">Mogibacterium timidum</name>
    <dbReference type="NCBI Taxonomy" id="35519"/>
    <lineage>
        <taxon>Bacteria</taxon>
        <taxon>Bacillati</taxon>
        <taxon>Bacillota</taxon>
        <taxon>Clostridia</taxon>
        <taxon>Peptostreptococcales</taxon>
        <taxon>Anaerovoracaceae</taxon>
        <taxon>Mogibacterium</taxon>
    </lineage>
</organism>
<feature type="transmembrane region" description="Helical" evidence="4">
    <location>
        <begin position="39"/>
        <end position="57"/>
    </location>
</feature>
<comment type="caution">
    <text evidence="5">The sequence shown here is derived from an EMBL/GenBank/DDBJ whole genome shotgun (WGS) entry which is preliminary data.</text>
</comment>
<evidence type="ECO:0000256" key="2">
    <source>
        <dbReference type="ARBA" id="ARBA00008404"/>
    </source>
</evidence>
<protein>
    <submittedName>
        <fullName evidence="5">Monovalent cation/H(+) antiporter subunit G</fullName>
    </submittedName>
</protein>
<name>A0A7Y8VST9_9FIRM</name>
<accession>A0A7Y8VST9</accession>
<keyword evidence="6" id="KW-1185">Reference proteome</keyword>
<feature type="region of interest" description="Disordered" evidence="3">
    <location>
        <begin position="116"/>
        <end position="143"/>
    </location>
</feature>
<keyword evidence="4" id="KW-1133">Transmembrane helix</keyword>
<evidence type="ECO:0000256" key="1">
    <source>
        <dbReference type="ARBA" id="ARBA00004141"/>
    </source>
</evidence>
<keyword evidence="4" id="KW-0812">Transmembrane</keyword>
<dbReference type="PANTHER" id="PTHR34703">
    <property type="entry name" value="ANTIPORTER SUBUNIT MNHG2-RELATED"/>
    <property type="match status" value="1"/>
</dbReference>
<evidence type="ECO:0000256" key="4">
    <source>
        <dbReference type="SAM" id="Phobius"/>
    </source>
</evidence>
<dbReference type="AlphaFoldDB" id="A0A7Y8VST9"/>
<dbReference type="Proteomes" id="UP000526307">
    <property type="component" value="Unassembled WGS sequence"/>
</dbReference>
<comment type="subcellular location">
    <subcellularLocation>
        <location evidence="1">Membrane</location>
        <topology evidence="1">Multi-pass membrane protein</topology>
    </subcellularLocation>
</comment>
<dbReference type="GO" id="GO:0015385">
    <property type="term" value="F:sodium:proton antiporter activity"/>
    <property type="evidence" value="ECO:0007669"/>
    <property type="project" value="TreeGrafter"/>
</dbReference>
<gene>
    <name evidence="5" type="ORF">HW270_06955</name>
</gene>
<dbReference type="PANTHER" id="PTHR34703:SF1">
    <property type="entry name" value="ANTIPORTER SUBUNIT MNHG2-RELATED"/>
    <property type="match status" value="1"/>
</dbReference>